<evidence type="ECO:0000259" key="13">
    <source>
        <dbReference type="Pfam" id="PF13721"/>
    </source>
</evidence>
<dbReference type="FunFam" id="3.30.1360.200:FF:000001">
    <property type="entry name" value="Protein translocase subunit SecD"/>
    <property type="match status" value="1"/>
</dbReference>
<keyword evidence="4 11" id="KW-0812">Transmembrane</keyword>
<gene>
    <name evidence="11" type="primary">secD</name>
    <name evidence="16" type="ORF">BKG92_01935</name>
</gene>
<dbReference type="InterPro" id="IPR001036">
    <property type="entry name" value="Acrflvin-R"/>
</dbReference>
<dbReference type="PANTHER" id="PTHR30081:SF1">
    <property type="entry name" value="PROTEIN TRANSLOCASE SUBUNIT SECD"/>
    <property type="match status" value="1"/>
</dbReference>
<dbReference type="Pfam" id="PF13721">
    <property type="entry name" value="SecD-TM1"/>
    <property type="match status" value="1"/>
</dbReference>
<dbReference type="InterPro" id="IPR022646">
    <property type="entry name" value="SecD/SecF_CS"/>
</dbReference>
<dbReference type="Proteomes" id="UP000188573">
    <property type="component" value="Unassembled WGS sequence"/>
</dbReference>
<name>A0A1V3L2Y7_9PAST</name>
<keyword evidence="17" id="KW-1185">Reference proteome</keyword>
<evidence type="ECO:0000256" key="5">
    <source>
        <dbReference type="ARBA" id="ARBA00022927"/>
    </source>
</evidence>
<keyword evidence="7 11" id="KW-0811">Translocation</keyword>
<dbReference type="InterPro" id="IPR027398">
    <property type="entry name" value="SecD-TM"/>
</dbReference>
<evidence type="ECO:0000256" key="10">
    <source>
        <dbReference type="ARBA" id="ARBA00068220"/>
    </source>
</evidence>
<dbReference type="InterPro" id="IPR054384">
    <property type="entry name" value="SecDF_P1_head"/>
</dbReference>
<keyword evidence="6 11" id="KW-1133">Transmembrane helix</keyword>
<dbReference type="PANTHER" id="PTHR30081">
    <property type="entry name" value="PROTEIN-EXPORT MEMBRANE PROTEIN SEC"/>
    <property type="match status" value="1"/>
</dbReference>
<evidence type="ECO:0000259" key="14">
    <source>
        <dbReference type="Pfam" id="PF21760"/>
    </source>
</evidence>
<dbReference type="GO" id="GO:0015450">
    <property type="term" value="F:protein-transporting ATPase activity"/>
    <property type="evidence" value="ECO:0007669"/>
    <property type="project" value="InterPro"/>
</dbReference>
<dbReference type="HAMAP" id="MF_01463_B">
    <property type="entry name" value="SecD_B"/>
    <property type="match status" value="1"/>
</dbReference>
<dbReference type="InterPro" id="IPR048631">
    <property type="entry name" value="SecD_1st"/>
</dbReference>
<organism evidence="16 17">
    <name type="scientific">Rodentibacter ratti</name>
    <dbReference type="NCBI Taxonomy" id="1906745"/>
    <lineage>
        <taxon>Bacteria</taxon>
        <taxon>Pseudomonadati</taxon>
        <taxon>Pseudomonadota</taxon>
        <taxon>Gammaproteobacteria</taxon>
        <taxon>Pasteurellales</taxon>
        <taxon>Pasteurellaceae</taxon>
        <taxon>Rodentibacter</taxon>
    </lineage>
</organism>
<accession>A0A1V3L2Y7</accession>
<evidence type="ECO:0000256" key="7">
    <source>
        <dbReference type="ARBA" id="ARBA00023010"/>
    </source>
</evidence>
<feature type="domain" description="SecD export protein N-terminal TM" evidence="13">
    <location>
        <begin position="2"/>
        <end position="103"/>
    </location>
</feature>
<evidence type="ECO:0000256" key="6">
    <source>
        <dbReference type="ARBA" id="ARBA00022989"/>
    </source>
</evidence>
<dbReference type="GO" id="GO:0006605">
    <property type="term" value="P:protein targeting"/>
    <property type="evidence" value="ECO:0007669"/>
    <property type="project" value="UniProtKB-UniRule"/>
</dbReference>
<dbReference type="Gene3D" id="1.20.1640.10">
    <property type="entry name" value="Multidrug efflux transporter AcrB transmembrane domain"/>
    <property type="match status" value="1"/>
</dbReference>
<evidence type="ECO:0000259" key="15">
    <source>
        <dbReference type="Pfam" id="PF22599"/>
    </source>
</evidence>
<feature type="domain" description="Protein translocase subunit SecDF P1" evidence="14">
    <location>
        <begin position="227"/>
        <end position="285"/>
    </location>
</feature>
<feature type="transmembrane region" description="Helical" evidence="11">
    <location>
        <begin position="457"/>
        <end position="475"/>
    </location>
</feature>
<feature type="transmembrane region" description="Helical" evidence="11">
    <location>
        <begin position="507"/>
        <end position="526"/>
    </location>
</feature>
<reference evidence="16 17" key="1">
    <citation type="submission" date="2016-10" db="EMBL/GenBank/DDBJ databases">
        <title>Rodentibacter gen. nov. and new species.</title>
        <authorList>
            <person name="Christensen H."/>
        </authorList>
    </citation>
    <scope>NUCLEOTIDE SEQUENCE [LARGE SCALE GENOMIC DNA]</scope>
    <source>
        <strain evidence="16 17">Ac81</strain>
    </source>
</reference>
<dbReference type="InterPro" id="IPR055344">
    <property type="entry name" value="SecD_SecF_C_bact"/>
</dbReference>
<dbReference type="InterPro" id="IPR048634">
    <property type="entry name" value="SecD_SecF_C"/>
</dbReference>
<dbReference type="Gene3D" id="3.30.1360.200">
    <property type="match status" value="1"/>
</dbReference>
<dbReference type="EMBL" id="MLAG01000007">
    <property type="protein sequence ID" value="OOF83763.1"/>
    <property type="molecule type" value="Genomic_DNA"/>
</dbReference>
<sequence>MLNRYPLWKNLMVILVVAIGVLYSLPNIYGEDPAVQISGTRGQQANTATLGQVQEVLKANNLPTKSIVLEQGSILARFNNTDDQLLAKDKIAEKLGTSYSTALNLAPATPAWLSSIGANPMKWGLDLRGGVRFLMEVDMNSALAKRQEQLQDILRNDLRKEKIQYTGIKNADHFGTTITLANPDQLSKAARIIRQAHPTLDVTDSDNDTLNLSLSTTALNEARDLAIEQNLTILRKRVSELGVAEAVIQRQGAERIVIELPGVQDTARAKEILGATATLEFRMVNSTVNAEAAARGVIPADSEVKYNREGQPVVLLKRPSLGGEHIINSSAALDHQSGMPQVSVTLDSEGGEQMLQLTKKYYKKPMATLYVEYKDNGKKDENGKTILEKSEEVINVATIQARFGANFQITGVGSMAEANNLSTLLKSGALIAPVQIVEERTIGPSLGAQNVEQGMNASFWGLIAVIVFMLVYYKLFGIIASLAMVINIVLLVGLMSILPGATLSMPGIAGIVLTLGMSVDANVLIFERIKEEIRNGRPIQQAINEGYNGAFTSIFDANLTTILTAIILYAVGTGPIQGFAITLSLGVAISMFTAITGTRALVNAIYGGKRVEKLSI</sequence>
<comment type="function">
    <text evidence="11">Part of the Sec protein translocase complex. Interacts with the SecYEG preprotein conducting channel. SecDF uses the proton motive force (PMF) to complete protein translocation after the ATP-dependent function of SecA.</text>
</comment>
<feature type="transmembrane region" description="Helical" evidence="11">
    <location>
        <begin position="547"/>
        <end position="572"/>
    </location>
</feature>
<dbReference type="GO" id="GO:0005886">
    <property type="term" value="C:plasma membrane"/>
    <property type="evidence" value="ECO:0007669"/>
    <property type="project" value="UniProtKB-SubCell"/>
</dbReference>
<dbReference type="InterPro" id="IPR022813">
    <property type="entry name" value="SecD/SecF_arch_bac"/>
</dbReference>
<dbReference type="GO" id="GO:0043952">
    <property type="term" value="P:protein transport by the Sec complex"/>
    <property type="evidence" value="ECO:0007669"/>
    <property type="project" value="UniProtKB-UniRule"/>
</dbReference>
<dbReference type="Pfam" id="PF22599">
    <property type="entry name" value="SecDF_P1_head"/>
    <property type="match status" value="1"/>
</dbReference>
<comment type="caution">
    <text evidence="11">Lacks conserved residue(s) required for the propagation of feature annotation.</text>
</comment>
<comment type="subunit">
    <text evidence="11">Forms a complex with SecF. Part of the essential Sec protein translocation apparatus which comprises SecA, SecYEG and auxiliary proteins SecDF-YajC and YidC.</text>
</comment>
<feature type="transmembrane region" description="Helical" evidence="11">
    <location>
        <begin position="482"/>
        <end position="501"/>
    </location>
</feature>
<feature type="domain" description="Protein export membrane protein SecD/SecF C-terminal" evidence="12">
    <location>
        <begin position="434"/>
        <end position="595"/>
    </location>
</feature>
<dbReference type="NCBIfam" id="TIGR01129">
    <property type="entry name" value="secD"/>
    <property type="match status" value="1"/>
</dbReference>
<keyword evidence="8 11" id="KW-0472">Membrane</keyword>
<dbReference type="Gene3D" id="3.30.70.3400">
    <property type="match status" value="2"/>
</dbReference>
<evidence type="ECO:0000256" key="9">
    <source>
        <dbReference type="ARBA" id="ARBA00060774"/>
    </source>
</evidence>
<evidence type="ECO:0000313" key="17">
    <source>
        <dbReference type="Proteomes" id="UP000188573"/>
    </source>
</evidence>
<dbReference type="FunFam" id="3.30.70.3400:FF:000003">
    <property type="entry name" value="Preprotein translocase subunit SecD"/>
    <property type="match status" value="1"/>
</dbReference>
<dbReference type="FunFam" id="1.20.1640.10:FF:000004">
    <property type="entry name" value="Protein translocase subunit SecD"/>
    <property type="match status" value="1"/>
</dbReference>
<comment type="subcellular location">
    <subcellularLocation>
        <location evidence="1 11">Cell membrane</location>
        <topology evidence="1 11">Multi-pass membrane protein</topology>
    </subcellularLocation>
</comment>
<keyword evidence="3 11" id="KW-1003">Cell membrane</keyword>
<dbReference type="PRINTS" id="PR00702">
    <property type="entry name" value="ACRIFLAVINRP"/>
</dbReference>
<evidence type="ECO:0000256" key="4">
    <source>
        <dbReference type="ARBA" id="ARBA00022692"/>
    </source>
</evidence>
<dbReference type="SUPFAM" id="SSF82866">
    <property type="entry name" value="Multidrug efflux transporter AcrB transmembrane domain"/>
    <property type="match status" value="1"/>
</dbReference>
<comment type="caution">
    <text evidence="16">The sequence shown here is derived from an EMBL/GenBank/DDBJ whole genome shotgun (WGS) entry which is preliminary data.</text>
</comment>
<dbReference type="Pfam" id="PF21760">
    <property type="entry name" value="SecD_1st"/>
    <property type="match status" value="1"/>
</dbReference>
<feature type="domain" description="SecDF P1 head subdomain" evidence="15">
    <location>
        <begin position="305"/>
        <end position="432"/>
    </location>
</feature>
<keyword evidence="5 11" id="KW-0653">Protein transport</keyword>
<dbReference type="InterPro" id="IPR005791">
    <property type="entry name" value="SecD"/>
</dbReference>
<evidence type="ECO:0000313" key="16">
    <source>
        <dbReference type="EMBL" id="OOF83763.1"/>
    </source>
</evidence>
<evidence type="ECO:0000259" key="12">
    <source>
        <dbReference type="Pfam" id="PF02355"/>
    </source>
</evidence>
<dbReference type="GO" id="GO:0065002">
    <property type="term" value="P:intracellular protein transmembrane transport"/>
    <property type="evidence" value="ECO:0007669"/>
    <property type="project" value="UniProtKB-UniRule"/>
</dbReference>
<dbReference type="Pfam" id="PF07549">
    <property type="entry name" value="Sec_GG"/>
    <property type="match status" value="1"/>
</dbReference>
<evidence type="ECO:0000256" key="1">
    <source>
        <dbReference type="ARBA" id="ARBA00004651"/>
    </source>
</evidence>
<evidence type="ECO:0000256" key="8">
    <source>
        <dbReference type="ARBA" id="ARBA00023136"/>
    </source>
</evidence>
<evidence type="ECO:0000256" key="11">
    <source>
        <dbReference type="HAMAP-Rule" id="MF_01463"/>
    </source>
</evidence>
<dbReference type="RefSeq" id="WP_077495518.1">
    <property type="nucleotide sequence ID" value="NZ_MLAG01000007.1"/>
</dbReference>
<dbReference type="NCBIfam" id="TIGR00916">
    <property type="entry name" value="2A0604s01"/>
    <property type="match status" value="1"/>
</dbReference>
<keyword evidence="2 11" id="KW-0813">Transport</keyword>
<protein>
    <recommendedName>
        <fullName evidence="10 11">Protein translocase subunit SecD</fullName>
    </recommendedName>
</protein>
<comment type="similarity">
    <text evidence="9 11">Belongs to the SecD/SecF family. SecD subfamily.</text>
</comment>
<dbReference type="AlphaFoldDB" id="A0A1V3L2Y7"/>
<evidence type="ECO:0000256" key="3">
    <source>
        <dbReference type="ARBA" id="ARBA00022475"/>
    </source>
</evidence>
<proteinExistence type="inferred from homology"/>
<evidence type="ECO:0000256" key="2">
    <source>
        <dbReference type="ARBA" id="ARBA00022448"/>
    </source>
</evidence>
<dbReference type="Pfam" id="PF02355">
    <property type="entry name" value="SecD_SecF_C"/>
    <property type="match status" value="1"/>
</dbReference>
<feature type="transmembrane region" description="Helical" evidence="11">
    <location>
        <begin position="578"/>
        <end position="602"/>
    </location>
</feature>